<organism evidence="1 2">
    <name type="scientific">Eretmocerus hayati</name>
    <dbReference type="NCBI Taxonomy" id="131215"/>
    <lineage>
        <taxon>Eukaryota</taxon>
        <taxon>Metazoa</taxon>
        <taxon>Ecdysozoa</taxon>
        <taxon>Arthropoda</taxon>
        <taxon>Hexapoda</taxon>
        <taxon>Insecta</taxon>
        <taxon>Pterygota</taxon>
        <taxon>Neoptera</taxon>
        <taxon>Endopterygota</taxon>
        <taxon>Hymenoptera</taxon>
        <taxon>Apocrita</taxon>
        <taxon>Proctotrupomorpha</taxon>
        <taxon>Chalcidoidea</taxon>
        <taxon>Aphelinidae</taxon>
        <taxon>Aphelininae</taxon>
        <taxon>Eretmocerus</taxon>
    </lineage>
</organism>
<protein>
    <submittedName>
        <fullName evidence="1">Uncharacterized protein</fullName>
    </submittedName>
</protein>
<sequence length="1301" mass="145219">MGSPKCWAASLITIIVVGGGIAGILFWLGPWEKDIQPVRPTSDLLIKTSDGAIKLVISSNSDYDQGTVLVEEYTKGILGFDHYKNKIYYGTTIANDPVFSSAKEELHWTRSWTKTALAVDFITEKVYVLDRMTRKLHVADMQNQYQAVILTDLDDPRDIVLDPEMGLMFILQKSSILQSNLDGTNAVIIRDSDMAAIAIDRDSKIIYFATSKGLESYDYRKREFNVIRGVQSKIISLSVTKNDIFFVTLSEKDSTMRDLNYCLRTQDGSCIDAQTRILASSTKVQEIKSYEKYKDYSSLNPCRQNNCPNLCLINNSKTSSSLSHTCACATGMVPMNSGTACRPATSHLLYVQDQDIRVKVPTNGDSRFDQADESNFQFDTSLLSEKDRVDFDYHYRFNLIIFTSGSTIHYTNLTDESHWTIEGTSGCDYANPVIDWVSNLVYFTKHCKLLKTYSIVRRSIETIGSNAGESTVKKFESGIESLAFHPGFGWIFYLQENGGVRECFVMPVDGMKTNNLFEYPMMALSIDVKSERLLGIYPGLSGVAEISMKNWTFSLLSEFSNTENADILTATGNSIYISNSSNIWTADGSIFPSYASENIGRIRAAKLIGADVQYVDERWNHPCIFNNGGCSRYCLATRQKVSATLMRQCACNDGEKLLLDGVTCSKPKGLRTDLLMKTTDGTVKLTTLTDGDYGEGRKLVVEPVAGIMGYDYYNSKIYYGTSTPNDPIYSSSNEHLNLTKSWTKTALAVDFITEKIYVLDRISRNVYVVDMLDHYRATVLTDLDDPRDIVVDPEMGLMFILQSSSILQCDMDGSGAEIIMKNINPTAIALDRHNKILYFATSKSVESYDYRKKDTKTVMKTSSKIISLSVTEYEVFFVTTRTTNTLIKDLNYCLLANDGTCNEKQSWILASSTNLQGIKVYISQNASATYNPCDWGTCPNLCLLKNSKTSSLLGHTCACTTGMVPMNSGTACRPATVHLLYIQDENIRVKIPTGEGAQFDQADESNFQFDISQLSEKNGIHFDYHYRFNLIIFTSGSTIHYTNLTDESHWTIEGTSGCDYVNPVIDWVSNFVYYIKNCESSKEFSIVRRAFETRNDNGGENTVIKYITRIGSLALHPGHGLLFYTLYNTHKNAKLYSLSVNGMDPQILAKDKSFIETGLSVDVRLDRLYGLVDTRDKILEISLETCQETSHTGFPSLGDLKYVSASRGSIVASNSIGIWAASGSIFPNYASGKIGTIRAAKFVGPDVQYVDERWNHPCISDNGGCSRYCLATKKPTGGKLVRKCACNDDERLQNDGKTCSK</sequence>
<dbReference type="EMBL" id="CM056744">
    <property type="protein sequence ID" value="KAJ8664988.1"/>
    <property type="molecule type" value="Genomic_DNA"/>
</dbReference>
<reference evidence="1" key="1">
    <citation type="submission" date="2023-04" db="EMBL/GenBank/DDBJ databases">
        <title>A chromosome-level genome assembly of the parasitoid wasp Eretmocerus hayati.</title>
        <authorList>
            <person name="Zhong Y."/>
            <person name="Liu S."/>
            <person name="Liu Y."/>
        </authorList>
    </citation>
    <scope>NUCLEOTIDE SEQUENCE</scope>
    <source>
        <strain evidence="1">ZJU_SS_LIU_2023</strain>
    </source>
</reference>
<accession>A0ACC2N1I9</accession>
<comment type="caution">
    <text evidence="1">The sequence shown here is derived from an EMBL/GenBank/DDBJ whole genome shotgun (WGS) entry which is preliminary data.</text>
</comment>
<evidence type="ECO:0000313" key="2">
    <source>
        <dbReference type="Proteomes" id="UP001239111"/>
    </source>
</evidence>
<proteinExistence type="predicted"/>
<dbReference type="Proteomes" id="UP001239111">
    <property type="component" value="Chromosome 4"/>
</dbReference>
<name>A0ACC2N1I9_9HYME</name>
<gene>
    <name evidence="1" type="ORF">QAD02_006650</name>
</gene>
<keyword evidence="2" id="KW-1185">Reference proteome</keyword>
<evidence type="ECO:0000313" key="1">
    <source>
        <dbReference type="EMBL" id="KAJ8664988.1"/>
    </source>
</evidence>